<feature type="region of interest" description="Disordered" evidence="1">
    <location>
        <begin position="1"/>
        <end position="61"/>
    </location>
</feature>
<evidence type="ECO:0000256" key="1">
    <source>
        <dbReference type="SAM" id="MobiDB-lite"/>
    </source>
</evidence>
<name>A0A6J4V2I4_9BACT</name>
<evidence type="ECO:0000313" key="2">
    <source>
        <dbReference type="EMBL" id="CAA9566602.1"/>
    </source>
</evidence>
<feature type="compositionally biased region" description="Pro residues" evidence="1">
    <location>
        <begin position="50"/>
        <end position="61"/>
    </location>
</feature>
<sequence>MTLTEPGRAFLPGFPSSLLPDPSRTTVPWRRALGRPPRTTRRWPPQVRTPAPPRPGRTPFC</sequence>
<gene>
    <name evidence="2" type="ORF">AVDCRST_MAG88-1950</name>
</gene>
<dbReference type="EMBL" id="CADCWM010000528">
    <property type="protein sequence ID" value="CAA9566602.1"/>
    <property type="molecule type" value="Genomic_DNA"/>
</dbReference>
<organism evidence="2">
    <name type="scientific">uncultured Thermomicrobiales bacterium</name>
    <dbReference type="NCBI Taxonomy" id="1645740"/>
    <lineage>
        <taxon>Bacteria</taxon>
        <taxon>Pseudomonadati</taxon>
        <taxon>Thermomicrobiota</taxon>
        <taxon>Thermomicrobia</taxon>
        <taxon>Thermomicrobiales</taxon>
        <taxon>environmental samples</taxon>
    </lineage>
</organism>
<reference evidence="2" key="1">
    <citation type="submission" date="2020-02" db="EMBL/GenBank/DDBJ databases">
        <authorList>
            <person name="Meier V. D."/>
        </authorList>
    </citation>
    <scope>NUCLEOTIDE SEQUENCE</scope>
    <source>
        <strain evidence="2">AVDCRST_MAG88</strain>
    </source>
</reference>
<protein>
    <submittedName>
        <fullName evidence="2">Uncharacterized protein</fullName>
    </submittedName>
</protein>
<proteinExistence type="predicted"/>
<accession>A0A6J4V2I4</accession>
<dbReference type="AlphaFoldDB" id="A0A6J4V2I4"/>